<evidence type="ECO:0000256" key="2">
    <source>
        <dbReference type="ARBA" id="ARBA00023172"/>
    </source>
</evidence>
<dbReference type="GO" id="GO:0003677">
    <property type="term" value="F:DNA binding"/>
    <property type="evidence" value="ECO:0007669"/>
    <property type="project" value="UniProtKB-KW"/>
</dbReference>
<sequence length="309" mass="34451">MAKFAKPATQAASVMKQLQGGRIKSVSTVRNYESRLKQITVYLQEQRLGSLRDMTPASALDYLRKRAAVVGQKTLDMERQALQSMMQHVTHRLEAGKTLEVIISTAPKSKTGKPGQPTLGRRLAEESRLYTRAQIALIVARQSPHNALATEIAQAAGLRAHELLTLRRIHHQAPDERPAHALKFVGIRDETIGYTVSGKGGLTREVRIPIPLARRLEATRLAEPIRTTDRGVHYQQHYGLGGGQPWSKSFGAASKAALGWSKGGHGLRHCYAQERFSIVQCYLPREEAKRVVSQELGHFRPEITETYLR</sequence>
<dbReference type="RefSeq" id="WP_153387317.1">
    <property type="nucleotide sequence ID" value="NZ_JBITTT010000031.1"/>
</dbReference>
<dbReference type="GO" id="GO:0006310">
    <property type="term" value="P:DNA recombination"/>
    <property type="evidence" value="ECO:0007669"/>
    <property type="project" value="UniProtKB-KW"/>
</dbReference>
<dbReference type="Pfam" id="PF02899">
    <property type="entry name" value="Phage_int_SAM_1"/>
    <property type="match status" value="1"/>
</dbReference>
<keyword evidence="1" id="KW-0238">DNA-binding</keyword>
<dbReference type="InterPro" id="IPR010998">
    <property type="entry name" value="Integrase_recombinase_N"/>
</dbReference>
<dbReference type="Proteomes" id="UP000443000">
    <property type="component" value="Unassembled WGS sequence"/>
</dbReference>
<dbReference type="InterPro" id="IPR013762">
    <property type="entry name" value="Integrase-like_cat_sf"/>
</dbReference>
<organism evidence="4">
    <name type="scientific">Pseudomonas helleri</name>
    <dbReference type="NCBI Taxonomy" id="1608996"/>
    <lineage>
        <taxon>Bacteria</taxon>
        <taxon>Pseudomonadati</taxon>
        <taxon>Pseudomonadota</taxon>
        <taxon>Gammaproteobacteria</taxon>
        <taxon>Pseudomonadales</taxon>
        <taxon>Pseudomonadaceae</taxon>
        <taxon>Pseudomonas</taxon>
    </lineage>
</organism>
<reference evidence="4 6" key="1">
    <citation type="submission" date="2019-10" db="EMBL/GenBank/DDBJ databases">
        <title>Evaluation of single-gene subtyping targets for Pseudomonas.</title>
        <authorList>
            <person name="Reichler S.J."/>
            <person name="Orsi R.H."/>
            <person name="Wiedmann M."/>
            <person name="Martin N.H."/>
            <person name="Murphy S.I."/>
        </authorList>
    </citation>
    <scope>NUCLEOTIDE SEQUENCE</scope>
    <source>
        <strain evidence="5 6">FSL R10-1594</strain>
        <strain evidence="4">FSL R10-2339</strain>
    </source>
</reference>
<dbReference type="EMBL" id="WIVT01000052">
    <property type="protein sequence ID" value="MQU19284.1"/>
    <property type="molecule type" value="Genomic_DNA"/>
</dbReference>
<comment type="caution">
    <text evidence="4">The sequence shown here is derived from an EMBL/GenBank/DDBJ whole genome shotgun (WGS) entry which is preliminary data.</text>
</comment>
<evidence type="ECO:0000313" key="6">
    <source>
        <dbReference type="Proteomes" id="UP000443000"/>
    </source>
</evidence>
<proteinExistence type="predicted"/>
<evidence type="ECO:0000313" key="4">
    <source>
        <dbReference type="EMBL" id="MQT82748.1"/>
    </source>
</evidence>
<name>A0A6A7Z0Z4_9PSED</name>
<dbReference type="Gene3D" id="1.10.443.10">
    <property type="entry name" value="Intergrase catalytic core"/>
    <property type="match status" value="1"/>
</dbReference>
<dbReference type="GO" id="GO:0015074">
    <property type="term" value="P:DNA integration"/>
    <property type="evidence" value="ECO:0007669"/>
    <property type="project" value="InterPro"/>
</dbReference>
<dbReference type="OrthoDB" id="5394387at2"/>
<protein>
    <submittedName>
        <fullName evidence="4">Site-specific integrase</fullName>
    </submittedName>
</protein>
<accession>A0A6A7Z0Z4</accession>
<gene>
    <name evidence="5" type="ORF">GHN41_22985</name>
    <name evidence="4" type="ORF">GHN86_22175</name>
</gene>
<dbReference type="AlphaFoldDB" id="A0A6A7Z0Z4"/>
<keyword evidence="2" id="KW-0233">DNA recombination</keyword>
<evidence type="ECO:0000256" key="1">
    <source>
        <dbReference type="ARBA" id="ARBA00023125"/>
    </source>
</evidence>
<evidence type="ECO:0000259" key="3">
    <source>
        <dbReference type="Pfam" id="PF02899"/>
    </source>
</evidence>
<dbReference type="InterPro" id="IPR011010">
    <property type="entry name" value="DNA_brk_join_enz"/>
</dbReference>
<dbReference type="InterPro" id="IPR004107">
    <property type="entry name" value="Integrase_SAM-like_N"/>
</dbReference>
<dbReference type="SUPFAM" id="SSF56349">
    <property type="entry name" value="DNA breaking-rejoining enzymes"/>
    <property type="match status" value="1"/>
</dbReference>
<evidence type="ECO:0000313" key="5">
    <source>
        <dbReference type="EMBL" id="MQU19284.1"/>
    </source>
</evidence>
<feature type="domain" description="Integrase SAM-like N-terminal" evidence="3">
    <location>
        <begin position="18"/>
        <end position="89"/>
    </location>
</feature>
<dbReference type="Gene3D" id="1.10.150.130">
    <property type="match status" value="1"/>
</dbReference>
<dbReference type="EMBL" id="WIWC01000062">
    <property type="protein sequence ID" value="MQT82748.1"/>
    <property type="molecule type" value="Genomic_DNA"/>
</dbReference>